<dbReference type="RefSeq" id="WP_203596307.1">
    <property type="nucleotide sequence ID" value="NZ_JAAGLI010000242.1"/>
</dbReference>
<proteinExistence type="predicted"/>
<sequence length="1167" mass="127243">AARHLLDGAFALLDGVRPPESEPPAARVLNRDLLPAAGLALDSRTLQPAGDITLEELVAVAHAGPPDWGKVFQARAERLDHEGTRAVVSVLEAVDAEAAARLGARRDDLVRDARAARDRRVERLRDRIAMARRDGLLSEGEEREAEEAVRLLTTDRQDFDRVGRELDALHARLESWCEAGVQAAREMLAEAREAGDLRAADVGRIEDRIEGRDLTTAREFIAQLQAGKQLPEKGDSPDFQRFYPAFPDVFHRHSRQTGKRARKQETSEYIDVLKEALIAGRDVTDPQLEVLLAGAGLDIPQMREASRRVAGEGLRKWLNLRDGRSKTPGNLRSLIDAILKMIGLEGTQGDADQGPDRMRIVLDGVRHVGSVGGALLPAFGSQKSPSGGRLRLLLHWGRPGPQQLLDLLAGQPEGETVLVLYFGVLSADDRAQLGQAARKRPAPVAGVLDDAAVAYLACRPQDWSVAVALMAPFTATDPYAPTGGVPEEMFYGRSEQLRLVTDRRGPSFVFGGRQLGKSALLRKAERDLASDPDRTVIFETIQTVGKVRSVSLWPMLGDKLAKAGVVRPGLTGRDQVIDAVRGWADADRNRQLLILLDEADAFLNRDAERGRFEDVTALRALMEDTGRRVKVVWAGLHQTARFHGLPNQPLAQLGEPIAVGPLDPQDAFDLLVRPLATLGFVFPETLAARVIAEANNAPALVQLFAGKLLALLRETPRPLPYEITREDVAEVWRNQNLVEGFQKRFDYTLTLDKRYKVIAYTVALHALGDGAGEALTVRQLREECRYWWARGFEGCSGDDFRSLLAECVNLGVLGVDGGRYRLRTPHVLRLLGGVREIESVLESAADFDGPDEFDAHSYRMPHLGGPDRAPLSIGQITGLLRPGRLVHVVAGSVALHAERVAASLQAMPSDRPDLEIRVVRPGEGTFDSAVLRARRHPGHDVIVVDLHAARNGAQFERRFAEARHAVADPTGEGTLSVVLVAGPAATADWLRYASDDDVELVPLRRFDAPAIRQWMLEDSLGFPDDAGQQELLRRTGGWPTLVGRVVTALAGGDRDQAIDDVLRQVRTRPTAFLDDTGVRADPCLTAAWHVLVEENDRGTAADLTALLTLYGEDGTAGLTSADLREHGYGGTADLVEALGVLGALEIVEDGLGCEPVLAEATRRAATE</sequence>
<dbReference type="Proteomes" id="UP000475532">
    <property type="component" value="Unassembled WGS sequence"/>
</dbReference>
<dbReference type="AlphaFoldDB" id="A0A6L9QCT9"/>
<evidence type="ECO:0000313" key="1">
    <source>
        <dbReference type="EMBL" id="NEA22878.1"/>
    </source>
</evidence>
<evidence type="ECO:0000313" key="2">
    <source>
        <dbReference type="Proteomes" id="UP000475532"/>
    </source>
</evidence>
<reference evidence="1 2" key="1">
    <citation type="submission" date="2020-01" db="EMBL/GenBank/DDBJ databases">
        <title>Insect and environment-associated Actinomycetes.</title>
        <authorList>
            <person name="Currrie C."/>
            <person name="Chevrette M."/>
            <person name="Carlson C."/>
            <person name="Stubbendieck R."/>
            <person name="Wendt-Pienkowski E."/>
        </authorList>
    </citation>
    <scope>NUCLEOTIDE SEQUENCE [LARGE SCALE GENOMIC DNA]</scope>
    <source>
        <strain evidence="1 2">SID10258</strain>
    </source>
</reference>
<dbReference type="InterPro" id="IPR027417">
    <property type="entry name" value="P-loop_NTPase"/>
</dbReference>
<gene>
    <name evidence="1" type="ORF">G3I70_10280</name>
</gene>
<dbReference type="EMBL" id="JAAGLI010000242">
    <property type="protein sequence ID" value="NEA22878.1"/>
    <property type="molecule type" value="Genomic_DNA"/>
</dbReference>
<name>A0A6L9QCT9_9ACTN</name>
<protein>
    <submittedName>
        <fullName evidence="1">Uncharacterized protein</fullName>
    </submittedName>
</protein>
<accession>A0A6L9QCT9</accession>
<comment type="caution">
    <text evidence="1">The sequence shown here is derived from an EMBL/GenBank/DDBJ whole genome shotgun (WGS) entry which is preliminary data.</text>
</comment>
<organism evidence="1 2">
    <name type="scientific">Actinomadura bangladeshensis</name>
    <dbReference type="NCBI Taxonomy" id="453573"/>
    <lineage>
        <taxon>Bacteria</taxon>
        <taxon>Bacillati</taxon>
        <taxon>Actinomycetota</taxon>
        <taxon>Actinomycetes</taxon>
        <taxon>Streptosporangiales</taxon>
        <taxon>Thermomonosporaceae</taxon>
        <taxon>Actinomadura</taxon>
    </lineage>
</organism>
<feature type="non-terminal residue" evidence="1">
    <location>
        <position position="1"/>
    </location>
</feature>
<dbReference type="SUPFAM" id="SSF52540">
    <property type="entry name" value="P-loop containing nucleoside triphosphate hydrolases"/>
    <property type="match status" value="1"/>
</dbReference>